<dbReference type="RefSeq" id="WP_104420087.1">
    <property type="nucleotide sequence ID" value="NZ_PTJC01000006.1"/>
</dbReference>
<evidence type="ECO:0000259" key="2">
    <source>
        <dbReference type="Pfam" id="PF06439"/>
    </source>
</evidence>
<keyword evidence="4" id="KW-1185">Reference proteome</keyword>
<dbReference type="GO" id="GO:0016787">
    <property type="term" value="F:hydrolase activity"/>
    <property type="evidence" value="ECO:0007669"/>
    <property type="project" value="InterPro"/>
</dbReference>
<dbReference type="AlphaFoldDB" id="A0A2S6I333"/>
<organism evidence="3 4">
    <name type="scientific">Neolewinella xylanilytica</name>
    <dbReference type="NCBI Taxonomy" id="1514080"/>
    <lineage>
        <taxon>Bacteria</taxon>
        <taxon>Pseudomonadati</taxon>
        <taxon>Bacteroidota</taxon>
        <taxon>Saprospiria</taxon>
        <taxon>Saprospirales</taxon>
        <taxon>Lewinellaceae</taxon>
        <taxon>Neolewinella</taxon>
    </lineage>
</organism>
<dbReference type="InterPro" id="IPR010496">
    <property type="entry name" value="AL/BT2_dom"/>
</dbReference>
<sequence length="259" mass="28767">MYKPYLSAFCALTLLACGDNVNRLESGEQSGTAEELARTEQPSDHAGGDWTNLLVDGDLEPWHSYNQDAAGSAWKVDDAGVLYLDTSNKGEHGVVGGGDLTTDESYSNYELELEWKIGECGNSGLIYNVKESADLESSYYTGPEMQILDDSCHPDAKIVTHRSGDLYDMITADPVNVKPAGEWNSIRLVVTDGHVEQWQNGELVVAYDNTGDEWDAMIAESKFKNWEQFGQYTSGKISLQDHGDPVWFRNIRIRQLDAK</sequence>
<dbReference type="Proteomes" id="UP000237662">
    <property type="component" value="Unassembled WGS sequence"/>
</dbReference>
<evidence type="ECO:0000256" key="1">
    <source>
        <dbReference type="SAM" id="MobiDB-lite"/>
    </source>
</evidence>
<name>A0A2S6I333_9BACT</name>
<dbReference type="OrthoDB" id="9784457at2"/>
<feature type="region of interest" description="Disordered" evidence="1">
    <location>
        <begin position="25"/>
        <end position="50"/>
    </location>
</feature>
<dbReference type="Pfam" id="PF06439">
    <property type="entry name" value="3keto-disac_hyd"/>
    <property type="match status" value="1"/>
</dbReference>
<dbReference type="Gene3D" id="2.60.120.560">
    <property type="entry name" value="Exo-inulinase, domain 1"/>
    <property type="match status" value="1"/>
</dbReference>
<evidence type="ECO:0000313" key="4">
    <source>
        <dbReference type="Proteomes" id="UP000237662"/>
    </source>
</evidence>
<dbReference type="EMBL" id="PTJC01000006">
    <property type="protein sequence ID" value="PPK85594.1"/>
    <property type="molecule type" value="Genomic_DNA"/>
</dbReference>
<feature type="domain" description="3-keto-alpha-glucoside-1,2-lyase/3-keto-2-hydroxy-glucal hydratase" evidence="2">
    <location>
        <begin position="50"/>
        <end position="254"/>
    </location>
</feature>
<dbReference type="PROSITE" id="PS51257">
    <property type="entry name" value="PROKAR_LIPOPROTEIN"/>
    <property type="match status" value="1"/>
</dbReference>
<feature type="compositionally biased region" description="Basic and acidic residues" evidence="1">
    <location>
        <begin position="35"/>
        <end position="47"/>
    </location>
</feature>
<accession>A0A2S6I333</accession>
<comment type="caution">
    <text evidence="3">The sequence shown here is derived from an EMBL/GenBank/DDBJ whole genome shotgun (WGS) entry which is preliminary data.</text>
</comment>
<evidence type="ECO:0000313" key="3">
    <source>
        <dbReference type="EMBL" id="PPK85594.1"/>
    </source>
</evidence>
<proteinExistence type="predicted"/>
<reference evidence="3 4" key="1">
    <citation type="submission" date="2018-02" db="EMBL/GenBank/DDBJ databases">
        <title>Genomic Encyclopedia of Archaeal and Bacterial Type Strains, Phase II (KMG-II): from individual species to whole genera.</title>
        <authorList>
            <person name="Goeker M."/>
        </authorList>
    </citation>
    <scope>NUCLEOTIDE SEQUENCE [LARGE SCALE GENOMIC DNA]</scope>
    <source>
        <strain evidence="3 4">DSM 29526</strain>
    </source>
</reference>
<gene>
    <name evidence="3" type="ORF">CLV84_2496</name>
</gene>
<protein>
    <submittedName>
        <fullName evidence="3">Uncharacterized protein DUF1080</fullName>
    </submittedName>
</protein>